<evidence type="ECO:0000256" key="3">
    <source>
        <dbReference type="ARBA" id="ARBA00022606"/>
    </source>
</evidence>
<proteinExistence type="inferred from homology"/>
<name>A0A9N9S7L2_9DIPT</name>
<keyword evidence="8 10" id="KW-0675">Receptor</keyword>
<evidence type="ECO:0000256" key="2">
    <source>
        <dbReference type="ARBA" id="ARBA00022475"/>
    </source>
</evidence>
<dbReference type="AlphaFoldDB" id="A0A9N9S7L2"/>
<sequence length="395" mass="45888">MSRLYGSHTADQNSTTSRFALVVFLAVNCIVMQINGLFHNWPNFIRICHSLMVEPIVFQLLTRITMRYINNDEQLVSDIHDTIDKFYKNEEKELDNQIILSAGVKLIEILSKSYMLLNFICFMIPPLSALIISWISGEFIMSLPFWLPFTDPTTTFGFTINMSLVTFYSVMFYDILISQDLFFINYTMQVIPIGDIFIHKMTKLGEKLSKIRENQKLLATTQKYTFDNLQMMRRNLNIQEHSIKQLEKQIISLIKSYNSYNDYISLIFPYMHYTTFVAISTSALGIGLSILVATFLSASIGISIMLIFTLQVLMTCFQGTIISYQNQKILDSAWDFPWYKMSVPMQKVWLQFIHQCQNSNELKIIIIGLLSMKSFTNVINGAYSYFMFILNFLKH</sequence>
<dbReference type="GO" id="GO:0004984">
    <property type="term" value="F:olfactory receptor activity"/>
    <property type="evidence" value="ECO:0007669"/>
    <property type="project" value="InterPro"/>
</dbReference>
<keyword evidence="5 10" id="KW-0552">Olfaction</keyword>
<dbReference type="EMBL" id="OU895880">
    <property type="protein sequence ID" value="CAG9810817.1"/>
    <property type="molecule type" value="Genomic_DNA"/>
</dbReference>
<evidence type="ECO:0000256" key="9">
    <source>
        <dbReference type="ARBA" id="ARBA00023224"/>
    </source>
</evidence>
<dbReference type="GO" id="GO:0005549">
    <property type="term" value="F:odorant binding"/>
    <property type="evidence" value="ECO:0007669"/>
    <property type="project" value="InterPro"/>
</dbReference>
<dbReference type="Proteomes" id="UP001153620">
    <property type="component" value="Chromosome 4"/>
</dbReference>
<feature type="transmembrane region" description="Helical" evidence="10">
    <location>
        <begin position="156"/>
        <end position="176"/>
    </location>
</feature>
<feature type="transmembrane region" description="Helical" evidence="10">
    <location>
        <begin position="273"/>
        <end position="296"/>
    </location>
</feature>
<dbReference type="InterPro" id="IPR004117">
    <property type="entry name" value="7tm6_olfct_rcpt"/>
</dbReference>
<feature type="transmembrane region" description="Helical" evidence="10">
    <location>
        <begin position="115"/>
        <end position="136"/>
    </location>
</feature>
<evidence type="ECO:0000256" key="4">
    <source>
        <dbReference type="ARBA" id="ARBA00022692"/>
    </source>
</evidence>
<evidence type="ECO:0000313" key="11">
    <source>
        <dbReference type="EMBL" id="CAG9810817.1"/>
    </source>
</evidence>
<gene>
    <name evidence="11" type="ORF">CHIRRI_LOCUS13629</name>
</gene>
<dbReference type="Pfam" id="PF02949">
    <property type="entry name" value="7tm_6"/>
    <property type="match status" value="1"/>
</dbReference>
<dbReference type="PANTHER" id="PTHR21137:SF35">
    <property type="entry name" value="ODORANT RECEPTOR 19A-RELATED"/>
    <property type="match status" value="1"/>
</dbReference>
<keyword evidence="9 10" id="KW-0807">Transducer</keyword>
<evidence type="ECO:0000313" key="12">
    <source>
        <dbReference type="Proteomes" id="UP001153620"/>
    </source>
</evidence>
<keyword evidence="4 10" id="KW-0812">Transmembrane</keyword>
<feature type="transmembrane region" description="Helical" evidence="10">
    <location>
        <begin position="20"/>
        <end position="38"/>
    </location>
</feature>
<comment type="subcellular location">
    <subcellularLocation>
        <location evidence="1 10">Cell membrane</location>
        <topology evidence="1 10">Multi-pass membrane protein</topology>
    </subcellularLocation>
</comment>
<dbReference type="GO" id="GO:0007165">
    <property type="term" value="P:signal transduction"/>
    <property type="evidence" value="ECO:0007669"/>
    <property type="project" value="UniProtKB-KW"/>
</dbReference>
<dbReference type="GO" id="GO:0005886">
    <property type="term" value="C:plasma membrane"/>
    <property type="evidence" value="ECO:0007669"/>
    <property type="project" value="UniProtKB-SubCell"/>
</dbReference>
<dbReference type="PANTHER" id="PTHR21137">
    <property type="entry name" value="ODORANT RECEPTOR"/>
    <property type="match status" value="1"/>
</dbReference>
<evidence type="ECO:0000256" key="1">
    <source>
        <dbReference type="ARBA" id="ARBA00004651"/>
    </source>
</evidence>
<accession>A0A9N9S7L2</accession>
<keyword evidence="12" id="KW-1185">Reference proteome</keyword>
<keyword evidence="7 10" id="KW-0472">Membrane</keyword>
<protein>
    <recommendedName>
        <fullName evidence="10">Odorant receptor</fullName>
    </recommendedName>
</protein>
<evidence type="ECO:0000256" key="7">
    <source>
        <dbReference type="ARBA" id="ARBA00023136"/>
    </source>
</evidence>
<dbReference type="OrthoDB" id="7727963at2759"/>
<evidence type="ECO:0000256" key="8">
    <source>
        <dbReference type="ARBA" id="ARBA00023170"/>
    </source>
</evidence>
<reference evidence="11" key="1">
    <citation type="submission" date="2022-01" db="EMBL/GenBank/DDBJ databases">
        <authorList>
            <person name="King R."/>
        </authorList>
    </citation>
    <scope>NUCLEOTIDE SEQUENCE</scope>
</reference>
<keyword evidence="6 10" id="KW-1133">Transmembrane helix</keyword>
<evidence type="ECO:0000256" key="5">
    <source>
        <dbReference type="ARBA" id="ARBA00022725"/>
    </source>
</evidence>
<evidence type="ECO:0000256" key="6">
    <source>
        <dbReference type="ARBA" id="ARBA00022989"/>
    </source>
</evidence>
<comment type="similarity">
    <text evidence="10">Belongs to the insect chemoreceptor superfamily. Heteromeric odorant receptor channel (TC 1.A.69) family.</text>
</comment>
<comment type="caution">
    <text evidence="10">Lacks conserved residue(s) required for the propagation of feature annotation.</text>
</comment>
<organism evidence="11 12">
    <name type="scientific">Chironomus riparius</name>
    <dbReference type="NCBI Taxonomy" id="315576"/>
    <lineage>
        <taxon>Eukaryota</taxon>
        <taxon>Metazoa</taxon>
        <taxon>Ecdysozoa</taxon>
        <taxon>Arthropoda</taxon>
        <taxon>Hexapoda</taxon>
        <taxon>Insecta</taxon>
        <taxon>Pterygota</taxon>
        <taxon>Neoptera</taxon>
        <taxon>Endopterygota</taxon>
        <taxon>Diptera</taxon>
        <taxon>Nematocera</taxon>
        <taxon>Chironomoidea</taxon>
        <taxon>Chironomidae</taxon>
        <taxon>Chironominae</taxon>
        <taxon>Chironomus</taxon>
    </lineage>
</organism>
<evidence type="ECO:0000256" key="10">
    <source>
        <dbReference type="RuleBase" id="RU351113"/>
    </source>
</evidence>
<reference evidence="11" key="2">
    <citation type="submission" date="2022-10" db="EMBL/GenBank/DDBJ databases">
        <authorList>
            <consortium name="ENA_rothamsted_submissions"/>
            <consortium name="culmorum"/>
            <person name="King R."/>
        </authorList>
    </citation>
    <scope>NUCLEOTIDE SEQUENCE</scope>
</reference>
<keyword evidence="3 10" id="KW-0716">Sensory transduction</keyword>
<keyword evidence="2" id="KW-1003">Cell membrane</keyword>